<dbReference type="SUPFAM" id="SSF51182">
    <property type="entry name" value="RmlC-like cupins"/>
    <property type="match status" value="1"/>
</dbReference>
<evidence type="ECO:0000313" key="2">
    <source>
        <dbReference type="EMBL" id="SDD95194.1"/>
    </source>
</evidence>
<dbReference type="Proteomes" id="UP000198517">
    <property type="component" value="Unassembled WGS sequence"/>
</dbReference>
<name>A0A1G6YXG2_9FLAO</name>
<keyword evidence="3" id="KW-1185">Reference proteome</keyword>
<protein>
    <submittedName>
        <fullName evidence="2">Cupin domain-containing protein</fullName>
    </submittedName>
</protein>
<gene>
    <name evidence="2" type="ORF">SAMN05421544_101307</name>
</gene>
<accession>A0A1G6YXG2</accession>
<dbReference type="Pfam" id="PF07883">
    <property type="entry name" value="Cupin_2"/>
    <property type="match status" value="1"/>
</dbReference>
<dbReference type="Gene3D" id="2.60.120.10">
    <property type="entry name" value="Jelly Rolls"/>
    <property type="match status" value="1"/>
</dbReference>
<proteinExistence type="predicted"/>
<dbReference type="PANTHER" id="PTHR38599">
    <property type="entry name" value="CUPIN DOMAIN PROTEIN (AFU_ORTHOLOGUE AFUA_3G13620)"/>
    <property type="match status" value="1"/>
</dbReference>
<sequence>MSLCLFYAYLCCKKDMNKIILSVFALLLYSCGTTNTNIVTRKNLLSLHLNEKHTLSNIVVERIVIPKGGKADYHLHPCPVVGYVVSGNLLFQIDGQPSQYMKAGDVFYEPKNQPIAHFDNASTTNELIFIAYYLLTDNEKKIELLPKKEE</sequence>
<dbReference type="PANTHER" id="PTHR38599:SF1">
    <property type="entry name" value="CUPIN DOMAIN PROTEIN (AFU_ORTHOLOGUE AFUA_3G13620)"/>
    <property type="match status" value="1"/>
</dbReference>
<reference evidence="2 3" key="1">
    <citation type="submission" date="2016-10" db="EMBL/GenBank/DDBJ databases">
        <authorList>
            <person name="de Groot N.N."/>
        </authorList>
    </citation>
    <scope>NUCLEOTIDE SEQUENCE [LARGE SCALE GENOMIC DNA]</scope>
    <source>
        <strain evidence="2 3">DSM 24015</strain>
    </source>
</reference>
<dbReference type="EMBL" id="FNAS01000001">
    <property type="protein sequence ID" value="SDD95194.1"/>
    <property type="molecule type" value="Genomic_DNA"/>
</dbReference>
<evidence type="ECO:0000313" key="3">
    <source>
        <dbReference type="Proteomes" id="UP000198517"/>
    </source>
</evidence>
<feature type="domain" description="Cupin type-2" evidence="1">
    <location>
        <begin position="63"/>
        <end position="129"/>
    </location>
</feature>
<dbReference type="STRING" id="1071918.SAMN05421544_101307"/>
<dbReference type="InterPro" id="IPR011051">
    <property type="entry name" value="RmlC_Cupin_sf"/>
</dbReference>
<dbReference type="InterPro" id="IPR014710">
    <property type="entry name" value="RmlC-like_jellyroll"/>
</dbReference>
<evidence type="ECO:0000259" key="1">
    <source>
        <dbReference type="Pfam" id="PF07883"/>
    </source>
</evidence>
<dbReference type="AlphaFoldDB" id="A0A1G6YXG2"/>
<organism evidence="2 3">
    <name type="scientific">Riemerella columbipharyngis</name>
    <dbReference type="NCBI Taxonomy" id="1071918"/>
    <lineage>
        <taxon>Bacteria</taxon>
        <taxon>Pseudomonadati</taxon>
        <taxon>Bacteroidota</taxon>
        <taxon>Flavobacteriia</taxon>
        <taxon>Flavobacteriales</taxon>
        <taxon>Weeksellaceae</taxon>
        <taxon>Riemerella</taxon>
    </lineage>
</organism>
<dbReference type="InterPro" id="IPR013096">
    <property type="entry name" value="Cupin_2"/>
</dbReference>